<keyword evidence="2" id="KW-1185">Reference proteome</keyword>
<accession>S9TLF0</accession>
<evidence type="ECO:0000313" key="1">
    <source>
        <dbReference type="EMBL" id="EPY17619.1"/>
    </source>
</evidence>
<gene>
    <name evidence="1" type="ORF">STCU_10516</name>
</gene>
<evidence type="ECO:0000313" key="2">
    <source>
        <dbReference type="Proteomes" id="UP000015354"/>
    </source>
</evidence>
<comment type="caution">
    <text evidence="1">The sequence shown here is derived from an EMBL/GenBank/DDBJ whole genome shotgun (WGS) entry which is preliminary data.</text>
</comment>
<sequence>MMACAVGHTRLHGRGECGVAAGLARAVCGAVATGVLGCRDFGGSALSRAFGVFCRTHLEFFEWQCLFFCNKEQR</sequence>
<protein>
    <submittedName>
        <fullName evidence="1">Uncharacterized protein</fullName>
    </submittedName>
</protein>
<dbReference type="Proteomes" id="UP000015354">
    <property type="component" value="Unassembled WGS sequence"/>
</dbReference>
<name>S9TLF0_9TRYP</name>
<dbReference type="EMBL" id="ATMH01010390">
    <property type="protein sequence ID" value="EPY17619.1"/>
    <property type="molecule type" value="Genomic_DNA"/>
</dbReference>
<dbReference type="AlphaFoldDB" id="S9TLF0"/>
<organism evidence="1 2">
    <name type="scientific">Strigomonas culicis</name>
    <dbReference type="NCBI Taxonomy" id="28005"/>
    <lineage>
        <taxon>Eukaryota</taxon>
        <taxon>Discoba</taxon>
        <taxon>Euglenozoa</taxon>
        <taxon>Kinetoplastea</taxon>
        <taxon>Metakinetoplastina</taxon>
        <taxon>Trypanosomatida</taxon>
        <taxon>Trypanosomatidae</taxon>
        <taxon>Strigomonadinae</taxon>
        <taxon>Strigomonas</taxon>
    </lineage>
</organism>
<reference evidence="1 2" key="1">
    <citation type="journal article" date="2013" name="PLoS ONE">
        <title>Predicting the Proteins of Angomonas deanei, Strigomonas culicis and Their Respective Endosymbionts Reveals New Aspects of the Trypanosomatidae Family.</title>
        <authorList>
            <person name="Motta M.C."/>
            <person name="Martins A.C."/>
            <person name="de Souza S.S."/>
            <person name="Catta-Preta C.M."/>
            <person name="Silva R."/>
            <person name="Klein C.C."/>
            <person name="de Almeida L.G."/>
            <person name="de Lima Cunha O."/>
            <person name="Ciapina L.P."/>
            <person name="Brocchi M."/>
            <person name="Colabardini A.C."/>
            <person name="de Araujo Lima B."/>
            <person name="Machado C.R."/>
            <person name="de Almeida Soares C.M."/>
            <person name="Probst C.M."/>
            <person name="de Menezes C.B."/>
            <person name="Thompson C.E."/>
            <person name="Bartholomeu D.C."/>
            <person name="Gradia D.F."/>
            <person name="Pavoni D.P."/>
            <person name="Grisard E.C."/>
            <person name="Fantinatti-Garboggini F."/>
            <person name="Marchini F.K."/>
            <person name="Rodrigues-Luiz G.F."/>
            <person name="Wagner G."/>
            <person name="Goldman G.H."/>
            <person name="Fietto J.L."/>
            <person name="Elias M.C."/>
            <person name="Goldman M.H."/>
            <person name="Sagot M.F."/>
            <person name="Pereira M."/>
            <person name="Stoco P.H."/>
            <person name="de Mendonca-Neto R.P."/>
            <person name="Teixeira S.M."/>
            <person name="Maciel T.E."/>
            <person name="de Oliveira Mendes T.A."/>
            <person name="Urmenyi T.P."/>
            <person name="de Souza W."/>
            <person name="Schenkman S."/>
            <person name="de Vasconcelos A.T."/>
        </authorList>
    </citation>
    <scope>NUCLEOTIDE SEQUENCE [LARGE SCALE GENOMIC DNA]</scope>
</reference>
<proteinExistence type="predicted"/>